<dbReference type="EMBL" id="WPCU01000004">
    <property type="protein sequence ID" value="MVA75478.1"/>
    <property type="molecule type" value="Genomic_DNA"/>
</dbReference>
<gene>
    <name evidence="1" type="ORF">GC722_05460</name>
</gene>
<dbReference type="PROSITE" id="PS51257">
    <property type="entry name" value="PROKAR_LIPOPROTEIN"/>
    <property type="match status" value="1"/>
</dbReference>
<accession>A0A6A9USA1</accession>
<comment type="caution">
    <text evidence="1">The sequence shown here is derived from an EMBL/GenBank/DDBJ whole genome shotgun (WGS) entry which is preliminary data.</text>
</comment>
<name>A0A6A9USA1_9ACTN</name>
<protein>
    <submittedName>
        <fullName evidence="1">Uncharacterized protein</fullName>
    </submittedName>
</protein>
<keyword evidence="2" id="KW-1185">Reference proteome</keyword>
<dbReference type="AlphaFoldDB" id="A0A6A9USA1"/>
<proteinExistence type="predicted"/>
<dbReference type="RefSeq" id="WP_156608580.1">
    <property type="nucleotide sequence ID" value="NZ_WPCU01000004.1"/>
</dbReference>
<dbReference type="Proteomes" id="UP000435304">
    <property type="component" value="Unassembled WGS sequence"/>
</dbReference>
<organism evidence="1 2">
    <name type="scientific">Auraticoccus cholistanensis</name>
    <dbReference type="NCBI Taxonomy" id="2656650"/>
    <lineage>
        <taxon>Bacteria</taxon>
        <taxon>Bacillati</taxon>
        <taxon>Actinomycetota</taxon>
        <taxon>Actinomycetes</taxon>
        <taxon>Propionibacteriales</taxon>
        <taxon>Propionibacteriaceae</taxon>
        <taxon>Auraticoccus</taxon>
    </lineage>
</organism>
<evidence type="ECO:0000313" key="2">
    <source>
        <dbReference type="Proteomes" id="UP000435304"/>
    </source>
</evidence>
<sequence>MPTRSAPNLDALTAVGDPWQGLPASSACNEYQTALGASRSQSTASDRTLPGTAVTHDCFLQGVASVEGHNAYIAELATDDPTFCPRLSGMEAAPELSSGPAEVWRGTVPADDDDPVSANESVDVYSMCVTGKALLVRTTPGTKVIELLDLLGDGSQQSKGDTNPDMVTSEEWQELYGDVDGGRGGGFKTQDGTIACQFAPAAESSIVTCTNYSEDWVAEDHGCEGASSIYWDTLQPASRACVVPVDPEQVPAVAELGFVTTAPTDLDGGEYGTPLSCEISATAVACSTIDGSGGFRVSGDEFTVY</sequence>
<evidence type="ECO:0000313" key="1">
    <source>
        <dbReference type="EMBL" id="MVA75478.1"/>
    </source>
</evidence>
<reference evidence="1 2" key="1">
    <citation type="submission" date="2019-12" db="EMBL/GenBank/DDBJ databases">
        <title>Auraticoccus cholistani sp. nov., an actinomycete isolated from soil of Cholistan desert.</title>
        <authorList>
            <person name="Cheema M.T."/>
        </authorList>
    </citation>
    <scope>NUCLEOTIDE SEQUENCE [LARGE SCALE GENOMIC DNA]</scope>
    <source>
        <strain evidence="1 2">F435</strain>
    </source>
</reference>